<name>A0A9Q0GT69_9MAGN</name>
<reference evidence="1" key="1">
    <citation type="journal article" date="2023" name="Plant J.">
        <title>The genome of the king protea, Protea cynaroides.</title>
        <authorList>
            <person name="Chang J."/>
            <person name="Duong T.A."/>
            <person name="Schoeman C."/>
            <person name="Ma X."/>
            <person name="Roodt D."/>
            <person name="Barker N."/>
            <person name="Li Z."/>
            <person name="Van de Peer Y."/>
            <person name="Mizrachi E."/>
        </authorList>
    </citation>
    <scope>NUCLEOTIDE SEQUENCE</scope>
    <source>
        <tissue evidence="1">Young leaves</tissue>
    </source>
</reference>
<evidence type="ECO:0000313" key="1">
    <source>
        <dbReference type="EMBL" id="KAJ4953338.1"/>
    </source>
</evidence>
<evidence type="ECO:0000313" key="2">
    <source>
        <dbReference type="Proteomes" id="UP001141806"/>
    </source>
</evidence>
<protein>
    <submittedName>
        <fullName evidence="1">Uncharacterized protein</fullName>
    </submittedName>
</protein>
<dbReference type="AlphaFoldDB" id="A0A9Q0GT69"/>
<comment type="caution">
    <text evidence="1">The sequence shown here is derived from an EMBL/GenBank/DDBJ whole genome shotgun (WGS) entry which is preliminary data.</text>
</comment>
<keyword evidence="2" id="KW-1185">Reference proteome</keyword>
<proteinExistence type="predicted"/>
<gene>
    <name evidence="1" type="ORF">NE237_030170</name>
</gene>
<organism evidence="1 2">
    <name type="scientific">Protea cynaroides</name>
    <dbReference type="NCBI Taxonomy" id="273540"/>
    <lineage>
        <taxon>Eukaryota</taxon>
        <taxon>Viridiplantae</taxon>
        <taxon>Streptophyta</taxon>
        <taxon>Embryophyta</taxon>
        <taxon>Tracheophyta</taxon>
        <taxon>Spermatophyta</taxon>
        <taxon>Magnoliopsida</taxon>
        <taxon>Proteales</taxon>
        <taxon>Proteaceae</taxon>
        <taxon>Protea</taxon>
    </lineage>
</organism>
<dbReference type="Proteomes" id="UP001141806">
    <property type="component" value="Unassembled WGS sequence"/>
</dbReference>
<accession>A0A9Q0GT69</accession>
<dbReference type="EMBL" id="JAMYWD010000012">
    <property type="protein sequence ID" value="KAJ4953338.1"/>
    <property type="molecule type" value="Genomic_DNA"/>
</dbReference>
<dbReference type="OrthoDB" id="408373at2759"/>
<sequence length="158" mass="17885">MQNNPDQSMRHINSVENNRSNMDSKDIQWKRSTVAFFWPLLLRQGSKESVLLGLISYWKLLLGVKENAENPEKDPVSYHISYVVALNKVDEEKRKDPSSACAKSYFAAIVAGLWPDLVKSDGLINTAGSVEPRYSSFPATKGRDQILSYEDGKDFQQE</sequence>